<dbReference type="InterPro" id="IPR000014">
    <property type="entry name" value="PAS"/>
</dbReference>
<dbReference type="CDD" id="cd00130">
    <property type="entry name" value="PAS"/>
    <property type="match status" value="1"/>
</dbReference>
<dbReference type="SUPFAM" id="SSF55785">
    <property type="entry name" value="PYP-like sensor domain (PAS domain)"/>
    <property type="match status" value="1"/>
</dbReference>
<evidence type="ECO:0000259" key="1">
    <source>
        <dbReference type="Pfam" id="PF08447"/>
    </source>
</evidence>
<dbReference type="KEGG" id="mmes:MMSR116_28685"/>
<dbReference type="EMBL" id="CP043538">
    <property type="protein sequence ID" value="QGY05428.1"/>
    <property type="molecule type" value="Genomic_DNA"/>
</dbReference>
<name>A0A6B9FXU1_9HYPH</name>
<dbReference type="Pfam" id="PF08447">
    <property type="entry name" value="PAS_3"/>
    <property type="match status" value="1"/>
</dbReference>
<dbReference type="AlphaFoldDB" id="A0A6B9FXU1"/>
<evidence type="ECO:0000313" key="2">
    <source>
        <dbReference type="EMBL" id="QGY05428.1"/>
    </source>
</evidence>
<feature type="domain" description="PAS fold-3" evidence="1">
    <location>
        <begin position="126"/>
        <end position="184"/>
    </location>
</feature>
<evidence type="ECO:0000313" key="3">
    <source>
        <dbReference type="Proteomes" id="UP000012488"/>
    </source>
</evidence>
<protein>
    <submittedName>
        <fullName evidence="2">PAS domain-containing protein</fullName>
    </submittedName>
</protein>
<dbReference type="InterPro" id="IPR013655">
    <property type="entry name" value="PAS_fold_3"/>
</dbReference>
<proteinExistence type="predicted"/>
<dbReference type="InterPro" id="IPR035965">
    <property type="entry name" value="PAS-like_dom_sf"/>
</dbReference>
<dbReference type="Gene3D" id="2.10.70.100">
    <property type="match status" value="1"/>
</dbReference>
<reference evidence="2 3" key="1">
    <citation type="journal article" date="2012" name="Genet. Mol. Biol.">
        <title>Analysis of 16S rRNA and mxaF genes revealing insights into Methylobacterium niche-specific plant association.</title>
        <authorList>
            <person name="Dourado M.N."/>
            <person name="Andreote F.D."/>
            <person name="Dini-Andreote F."/>
            <person name="Conti R."/>
            <person name="Araujo J.M."/>
            <person name="Araujo W.L."/>
        </authorList>
    </citation>
    <scope>NUCLEOTIDE SEQUENCE [LARGE SCALE GENOMIC DNA]</scope>
    <source>
        <strain evidence="2 3">SR1.6/6</strain>
    </source>
</reference>
<dbReference type="Gene3D" id="3.30.450.20">
    <property type="entry name" value="PAS domain"/>
    <property type="match status" value="1"/>
</dbReference>
<organism evidence="2 3">
    <name type="scientific">Methylobacterium mesophilicum SR1.6/6</name>
    <dbReference type="NCBI Taxonomy" id="908290"/>
    <lineage>
        <taxon>Bacteria</taxon>
        <taxon>Pseudomonadati</taxon>
        <taxon>Pseudomonadota</taxon>
        <taxon>Alphaproteobacteria</taxon>
        <taxon>Hyphomicrobiales</taxon>
        <taxon>Methylobacteriaceae</taxon>
        <taxon>Methylobacterium</taxon>
    </lineage>
</organism>
<accession>A0A6B9FXU1</accession>
<dbReference type="Proteomes" id="UP000012488">
    <property type="component" value="Chromosome"/>
</dbReference>
<sequence>MTYIGPRRRVRQSRNVCRAMRRAAAVNRRRPASPGERSLIAAERGNRALGLQYRLMIAQDIRIGDDGPSGGTMIDSSLHLRQALFAAGVVGMWYWQIADNGVVLDHGSAELLTGNADLAGQVLDLDTSFACLHPDDRERVLAQVDEHERRGGTNVMAYRVRSPEGRVRTLLDRGQVVEGPNGARTGYGVLLDITDRLPPGTSALADVADRCLGLRDVLLRHGTPKMQLLLDLLLLEIGIELAGPGADANAARLQ</sequence>
<reference evidence="2 3" key="2">
    <citation type="journal article" date="2013" name="Genome Announc.">
        <title>Draft Genome Sequence of Methylobacterium mesophilicum Strain SR1.6/6, Isolated from Citrus sinensis.</title>
        <authorList>
            <person name="Marinho Almeida D."/>
            <person name="Dini-Andreote F."/>
            <person name="Camargo Neves A.A."/>
            <person name="Juca Ramos R.T."/>
            <person name="Andreote F.D."/>
            <person name="Carneiro A.R."/>
            <person name="Oliveira de Souza Lima A."/>
            <person name="Caracciolo Gomes de Sa P.H."/>
            <person name="Ribeiro Barbosa M.S."/>
            <person name="Araujo W.L."/>
            <person name="Silva A."/>
        </authorList>
    </citation>
    <scope>NUCLEOTIDE SEQUENCE [LARGE SCALE GENOMIC DNA]</scope>
    <source>
        <strain evidence="2 3">SR1.6/6</strain>
    </source>
</reference>
<gene>
    <name evidence="2" type="ORF">MMSR116_28685</name>
</gene>